<evidence type="ECO:0000313" key="12">
    <source>
        <dbReference type="EMBL" id="KON90912.1"/>
    </source>
</evidence>
<dbReference type="Gene3D" id="2.60.40.1220">
    <property type="match status" value="1"/>
</dbReference>
<dbReference type="SUPFAM" id="SSF81296">
    <property type="entry name" value="E set domains"/>
    <property type="match status" value="1"/>
</dbReference>
<feature type="domain" description="Copper resistance protein D" evidence="11">
    <location>
        <begin position="338"/>
        <end position="429"/>
    </location>
</feature>
<dbReference type="PANTHER" id="PTHR34820">
    <property type="entry name" value="INNER MEMBRANE PROTEIN YEBZ"/>
    <property type="match status" value="1"/>
</dbReference>
<dbReference type="PATRIC" id="fig|47500.8.peg.2218"/>
<evidence type="ECO:0000259" key="11">
    <source>
        <dbReference type="Pfam" id="PF05425"/>
    </source>
</evidence>
<feature type="transmembrane region" description="Helical" evidence="9">
    <location>
        <begin position="249"/>
        <end position="266"/>
    </location>
</feature>
<feature type="transmembrane region" description="Helical" evidence="9">
    <location>
        <begin position="341"/>
        <end position="358"/>
    </location>
</feature>
<evidence type="ECO:0000256" key="8">
    <source>
        <dbReference type="ARBA" id="ARBA00023136"/>
    </source>
</evidence>
<keyword evidence="5" id="KW-0732">Signal</keyword>
<evidence type="ECO:0000256" key="2">
    <source>
        <dbReference type="ARBA" id="ARBA00022475"/>
    </source>
</evidence>
<feature type="domain" description="CopC" evidence="10">
    <location>
        <begin position="54"/>
        <end position="129"/>
    </location>
</feature>
<keyword evidence="8 9" id="KW-0472">Membrane</keyword>
<dbReference type="Pfam" id="PF04234">
    <property type="entry name" value="CopC"/>
    <property type="match status" value="1"/>
</dbReference>
<evidence type="ECO:0000256" key="5">
    <source>
        <dbReference type="ARBA" id="ARBA00022729"/>
    </source>
</evidence>
<dbReference type="InterPro" id="IPR014756">
    <property type="entry name" value="Ig_E-set"/>
</dbReference>
<evidence type="ECO:0000256" key="4">
    <source>
        <dbReference type="ARBA" id="ARBA00022723"/>
    </source>
</evidence>
<dbReference type="GO" id="GO:0046688">
    <property type="term" value="P:response to copper ion"/>
    <property type="evidence" value="ECO:0007669"/>
    <property type="project" value="InterPro"/>
</dbReference>
<dbReference type="AlphaFoldDB" id="A0A0D1V173"/>
<feature type="transmembrane region" description="Helical" evidence="9">
    <location>
        <begin position="210"/>
        <end position="229"/>
    </location>
</feature>
<evidence type="ECO:0000256" key="9">
    <source>
        <dbReference type="SAM" id="Phobius"/>
    </source>
</evidence>
<evidence type="ECO:0000256" key="1">
    <source>
        <dbReference type="ARBA" id="ARBA00004651"/>
    </source>
</evidence>
<evidence type="ECO:0000313" key="14">
    <source>
        <dbReference type="Proteomes" id="UP000037269"/>
    </source>
</evidence>
<sequence length="546" mass="61029">MVTVRKEKNRMALIFLLLLGITVWSLIPFHVKAQNISGTTTVQQEQTGEGKAYKLLKTTPEDGAILSATPKEVRLTFAQPTEIEYASIFDNRNKEYSTGKLKTDPKDPRQIILTTAKELPPGTYGVEWVLRTAPSANKKDPNAKLRGQIYFAIQSLSPTPKGGGAGLVEQLSAETLPNWAVFWGMAVSFGGTFFVRYIARGKEYHKRWQYWQIPIYFLTSTAALVLFLVRNAAIPEVTPVELASLRIGWVPLVQFFMFALIFGITYTRWTLPFLGIALMLNVIVGRSYTVEYGGWMAMLMNGIHLFALSIWLGGIFALLVLAPKEGKWKWFKEKGVEFSRWAMISIVLLILTGIAMTVDYAPTWDEFIRSVWGISILVKAGLVILIVLLGCLQVRYVRKGTEKGAGWFARKIRWELWLGATALLIAGALVNFVPAVSKVDNAPVQVTKQGITVYATISPFVSGFNDVKIHFDRDTPEFKEVYVRFSELTGYNVVNRAFALGKGSYVVSGDQMRSPSSTYVNVEAVTLDGQRIVFTFPPRGTAWCDI</sequence>
<feature type="transmembrane region" description="Helical" evidence="9">
    <location>
        <begin position="370"/>
        <end position="394"/>
    </location>
</feature>
<feature type="transmembrane region" description="Helical" evidence="9">
    <location>
        <begin position="273"/>
        <end position="290"/>
    </location>
</feature>
<dbReference type="Pfam" id="PF05425">
    <property type="entry name" value="CopD"/>
    <property type="match status" value="1"/>
</dbReference>
<dbReference type="GO" id="GO:0005507">
    <property type="term" value="F:copper ion binding"/>
    <property type="evidence" value="ECO:0007669"/>
    <property type="project" value="InterPro"/>
</dbReference>
<dbReference type="RefSeq" id="WP_043067201.1">
    <property type="nucleotide sequence ID" value="NZ_BJOA01000136.1"/>
</dbReference>
<dbReference type="GeneID" id="42309045"/>
<evidence type="ECO:0000313" key="15">
    <source>
        <dbReference type="Proteomes" id="UP000182836"/>
    </source>
</evidence>
<dbReference type="STRING" id="47500.AF333_28355"/>
<evidence type="ECO:0000256" key="3">
    <source>
        <dbReference type="ARBA" id="ARBA00022692"/>
    </source>
</evidence>
<dbReference type="InterPro" id="IPR014755">
    <property type="entry name" value="Cu-Rt/internalin_Ig-like"/>
</dbReference>
<dbReference type="GO" id="GO:0006825">
    <property type="term" value="P:copper ion transport"/>
    <property type="evidence" value="ECO:0007669"/>
    <property type="project" value="InterPro"/>
</dbReference>
<accession>A0A0D1V173</accession>
<evidence type="ECO:0000259" key="10">
    <source>
        <dbReference type="Pfam" id="PF04234"/>
    </source>
</evidence>
<keyword evidence="6 9" id="KW-1133">Transmembrane helix</keyword>
<reference evidence="13 15" key="2">
    <citation type="submission" date="2016-10" db="EMBL/GenBank/DDBJ databases">
        <authorList>
            <person name="de Groot N.N."/>
        </authorList>
    </citation>
    <scope>NUCLEOTIDE SEQUENCE [LARGE SCALE GENOMIC DNA]</scope>
    <source>
        <strain evidence="13 15">DSM 2895</strain>
    </source>
</reference>
<evidence type="ECO:0000256" key="7">
    <source>
        <dbReference type="ARBA" id="ARBA00023008"/>
    </source>
</evidence>
<dbReference type="Proteomes" id="UP000037269">
    <property type="component" value="Unassembled WGS sequence"/>
</dbReference>
<dbReference type="InterPro" id="IPR032694">
    <property type="entry name" value="CopC/D"/>
</dbReference>
<dbReference type="GO" id="GO:0042597">
    <property type="term" value="C:periplasmic space"/>
    <property type="evidence" value="ECO:0007669"/>
    <property type="project" value="InterPro"/>
</dbReference>
<feature type="transmembrane region" description="Helical" evidence="9">
    <location>
        <begin position="179"/>
        <end position="198"/>
    </location>
</feature>
<keyword evidence="14" id="KW-1185">Reference proteome</keyword>
<comment type="subcellular location">
    <subcellularLocation>
        <location evidence="1">Cell membrane</location>
        <topology evidence="1">Multi-pass membrane protein</topology>
    </subcellularLocation>
</comment>
<feature type="transmembrane region" description="Helical" evidence="9">
    <location>
        <begin position="302"/>
        <end position="321"/>
    </location>
</feature>
<feature type="transmembrane region" description="Helical" evidence="9">
    <location>
        <begin position="414"/>
        <end position="433"/>
    </location>
</feature>
<dbReference type="Proteomes" id="UP000182836">
    <property type="component" value="Unassembled WGS sequence"/>
</dbReference>
<evidence type="ECO:0000313" key="13">
    <source>
        <dbReference type="EMBL" id="SDJ91384.1"/>
    </source>
</evidence>
<dbReference type="EMBL" id="LGUG01000009">
    <property type="protein sequence ID" value="KON90912.1"/>
    <property type="molecule type" value="Genomic_DNA"/>
</dbReference>
<gene>
    <name evidence="12" type="ORF">AF333_28355</name>
    <name evidence="13" type="ORF">SAMN04487909_13230</name>
</gene>
<proteinExistence type="predicted"/>
<name>A0A0D1V173_ANEMI</name>
<dbReference type="PANTHER" id="PTHR34820:SF4">
    <property type="entry name" value="INNER MEMBRANE PROTEIN YEBZ"/>
    <property type="match status" value="1"/>
</dbReference>
<organism evidence="12 14">
    <name type="scientific">Aneurinibacillus migulanus</name>
    <name type="common">Bacillus migulanus</name>
    <dbReference type="NCBI Taxonomy" id="47500"/>
    <lineage>
        <taxon>Bacteria</taxon>
        <taxon>Bacillati</taxon>
        <taxon>Bacillota</taxon>
        <taxon>Bacilli</taxon>
        <taxon>Bacillales</taxon>
        <taxon>Paenibacillaceae</taxon>
        <taxon>Aneurinibacillus group</taxon>
        <taxon>Aneurinibacillus</taxon>
    </lineage>
</organism>
<reference evidence="12 14" key="1">
    <citation type="submission" date="2015-07" db="EMBL/GenBank/DDBJ databases">
        <title>Fjat-14205 dsm 2895.</title>
        <authorList>
            <person name="Liu B."/>
            <person name="Wang J."/>
            <person name="Zhu Y."/>
            <person name="Liu G."/>
            <person name="Chen Q."/>
            <person name="Chen Z."/>
            <person name="Lan J."/>
            <person name="Che J."/>
            <person name="Ge C."/>
            <person name="Shi H."/>
            <person name="Pan Z."/>
            <person name="Liu X."/>
        </authorList>
    </citation>
    <scope>NUCLEOTIDE SEQUENCE [LARGE SCALE GENOMIC DNA]</scope>
    <source>
        <strain evidence="12 14">DSM 2895</strain>
    </source>
</reference>
<dbReference type="InterPro" id="IPR007348">
    <property type="entry name" value="CopC_dom"/>
</dbReference>
<evidence type="ECO:0000256" key="6">
    <source>
        <dbReference type="ARBA" id="ARBA00022989"/>
    </source>
</evidence>
<protein>
    <submittedName>
        <fullName evidence="13">Putative copper export protein</fullName>
    </submittedName>
</protein>
<keyword evidence="4" id="KW-0479">Metal-binding</keyword>
<dbReference type="EMBL" id="FNED01000032">
    <property type="protein sequence ID" value="SDJ91384.1"/>
    <property type="molecule type" value="Genomic_DNA"/>
</dbReference>
<keyword evidence="2" id="KW-1003">Cell membrane</keyword>
<keyword evidence="3 9" id="KW-0812">Transmembrane</keyword>
<keyword evidence="7" id="KW-0186">Copper</keyword>
<dbReference type="GO" id="GO:0005886">
    <property type="term" value="C:plasma membrane"/>
    <property type="evidence" value="ECO:0007669"/>
    <property type="project" value="UniProtKB-SubCell"/>
</dbReference>
<dbReference type="OrthoDB" id="2353937at2"/>
<dbReference type="InterPro" id="IPR008457">
    <property type="entry name" value="Cu-R_CopD_dom"/>
</dbReference>